<protein>
    <submittedName>
        <fullName evidence="1">Uncharacterized protein</fullName>
    </submittedName>
</protein>
<reference evidence="1 2" key="1">
    <citation type="journal article" date="2014" name="PLoS ONE">
        <title>Global Analysis of Gene Expression Profiles in Physic Nut (Jatropha curcas L.) Seedlings Exposed to Salt Stress.</title>
        <authorList>
            <person name="Zhang L."/>
            <person name="Zhang C."/>
            <person name="Wu P."/>
            <person name="Chen Y."/>
            <person name="Li M."/>
            <person name="Jiang H."/>
            <person name="Wu G."/>
        </authorList>
    </citation>
    <scope>NUCLEOTIDE SEQUENCE [LARGE SCALE GENOMIC DNA]</scope>
    <source>
        <strain evidence="2">cv. GZQX0401</strain>
        <tissue evidence="1">Young leaves</tissue>
    </source>
</reference>
<keyword evidence="2" id="KW-1185">Reference proteome</keyword>
<proteinExistence type="predicted"/>
<dbReference type="AlphaFoldDB" id="A0A067JQC5"/>
<name>A0A067JQC5_JATCU</name>
<dbReference type="STRING" id="180498.A0A067JQC5"/>
<evidence type="ECO:0000313" key="1">
    <source>
        <dbReference type="EMBL" id="KDP25043.1"/>
    </source>
</evidence>
<accession>A0A067JQC5</accession>
<evidence type="ECO:0000313" key="2">
    <source>
        <dbReference type="Proteomes" id="UP000027138"/>
    </source>
</evidence>
<gene>
    <name evidence="1" type="ORF">JCGZ_22578</name>
</gene>
<organism evidence="1 2">
    <name type="scientific">Jatropha curcas</name>
    <name type="common">Barbados nut</name>
    <dbReference type="NCBI Taxonomy" id="180498"/>
    <lineage>
        <taxon>Eukaryota</taxon>
        <taxon>Viridiplantae</taxon>
        <taxon>Streptophyta</taxon>
        <taxon>Embryophyta</taxon>
        <taxon>Tracheophyta</taxon>
        <taxon>Spermatophyta</taxon>
        <taxon>Magnoliopsida</taxon>
        <taxon>eudicotyledons</taxon>
        <taxon>Gunneridae</taxon>
        <taxon>Pentapetalae</taxon>
        <taxon>rosids</taxon>
        <taxon>fabids</taxon>
        <taxon>Malpighiales</taxon>
        <taxon>Euphorbiaceae</taxon>
        <taxon>Crotonoideae</taxon>
        <taxon>Jatropheae</taxon>
        <taxon>Jatropha</taxon>
    </lineage>
</organism>
<sequence>MDFETESQKKKYGAGVFGDVYAITMMLPKDLDKMDPPPSPPPFQLRFQLPGLNFRIHLNFTDHWR</sequence>
<dbReference type="Proteomes" id="UP000027138">
    <property type="component" value="Unassembled WGS sequence"/>
</dbReference>
<dbReference type="EMBL" id="KK914999">
    <property type="protein sequence ID" value="KDP25043.1"/>
    <property type="molecule type" value="Genomic_DNA"/>
</dbReference>